<accession>A0A6J5M3Y6</accession>
<dbReference type="EMBL" id="LR796377">
    <property type="protein sequence ID" value="CAB4140087.1"/>
    <property type="molecule type" value="Genomic_DNA"/>
</dbReference>
<sequence length="272" mass="29806">MKTLRRSINKAEVGGEPLPPAFAAFERAGIILRRAEVTVIAGTPGAGKSSVALSIAAKTKHPTLYFSADTNAHTMAMRLIAMTGKMTQTAAESLLKNNPDKSHEILQLNNHLFWSFESSPTLKDLDDEVSAFETVWGKSPTLIVVDNLMDVAMDGYDEFGAMRAVMKELKYLARDTNAAVLVLHHTKEGFDGFPCQPRSAVQGMVNQIPAMVLTIGQMKQGDDTYLCVAPVKNRYGRADQTGSNYVTLSFNPESMYLEDVAVRYQQEGIINA</sequence>
<dbReference type="InterPro" id="IPR027417">
    <property type="entry name" value="P-loop_NTPase"/>
</dbReference>
<evidence type="ECO:0000313" key="1">
    <source>
        <dbReference type="EMBL" id="CAB4140087.1"/>
    </source>
</evidence>
<proteinExistence type="predicted"/>
<organism evidence="1">
    <name type="scientific">uncultured Caudovirales phage</name>
    <dbReference type="NCBI Taxonomy" id="2100421"/>
    <lineage>
        <taxon>Viruses</taxon>
        <taxon>Duplodnaviria</taxon>
        <taxon>Heunggongvirae</taxon>
        <taxon>Uroviricota</taxon>
        <taxon>Caudoviricetes</taxon>
        <taxon>Peduoviridae</taxon>
        <taxon>Maltschvirus</taxon>
        <taxon>Maltschvirus maltsch</taxon>
    </lineage>
</organism>
<dbReference type="Gene3D" id="3.40.50.300">
    <property type="entry name" value="P-loop containing nucleotide triphosphate hydrolases"/>
    <property type="match status" value="1"/>
</dbReference>
<reference evidence="1" key="1">
    <citation type="submission" date="2020-04" db="EMBL/GenBank/DDBJ databases">
        <authorList>
            <person name="Chiriac C."/>
            <person name="Salcher M."/>
            <person name="Ghai R."/>
            <person name="Kavagutti S V."/>
        </authorList>
    </citation>
    <scope>NUCLEOTIDE SEQUENCE</scope>
</reference>
<dbReference type="Pfam" id="PF13481">
    <property type="entry name" value="AAA_25"/>
    <property type="match status" value="1"/>
</dbReference>
<dbReference type="SUPFAM" id="SSF52540">
    <property type="entry name" value="P-loop containing nucleoside triphosphate hydrolases"/>
    <property type="match status" value="1"/>
</dbReference>
<protein>
    <submittedName>
        <fullName evidence="1">AAA domain containing protein</fullName>
    </submittedName>
</protein>
<gene>
    <name evidence="1" type="ORF">UFOVP404_23</name>
</gene>
<name>A0A6J5M3Y6_9CAUD</name>